<dbReference type="Gene3D" id="1.20.5.1210">
    <property type="entry name" value="Integron cassette protein helical domain"/>
    <property type="match status" value="1"/>
</dbReference>
<keyword evidence="3" id="KW-1185">Reference proteome</keyword>
<dbReference type="RefSeq" id="WP_377488262.1">
    <property type="nucleotide sequence ID" value="NZ_JBHUOX010000018.1"/>
</dbReference>
<gene>
    <name evidence="2" type="ORF">ACFS7Z_19610</name>
</gene>
<dbReference type="EMBL" id="JBHUOX010000018">
    <property type="protein sequence ID" value="MFD3002587.1"/>
    <property type="molecule type" value="Genomic_DNA"/>
</dbReference>
<dbReference type="Gene3D" id="2.20.20.40">
    <property type="entry name" value="Integron cassette protein"/>
    <property type="match status" value="1"/>
</dbReference>
<organism evidence="2 3">
    <name type="scientific">Pontibacter toksunensis</name>
    <dbReference type="NCBI Taxonomy" id="1332631"/>
    <lineage>
        <taxon>Bacteria</taxon>
        <taxon>Pseudomonadati</taxon>
        <taxon>Bacteroidota</taxon>
        <taxon>Cytophagia</taxon>
        <taxon>Cytophagales</taxon>
        <taxon>Hymenobacteraceae</taxon>
        <taxon>Pontibacter</taxon>
    </lineage>
</organism>
<name>A0ABW6C072_9BACT</name>
<evidence type="ECO:0000259" key="1">
    <source>
        <dbReference type="Pfam" id="PF18287"/>
    </source>
</evidence>
<dbReference type="Pfam" id="PF18287">
    <property type="entry name" value="Hfx_Cass5"/>
    <property type="match status" value="1"/>
</dbReference>
<comment type="caution">
    <text evidence="2">The sequence shown here is derived from an EMBL/GenBank/DDBJ whole genome shotgun (WGS) entry which is preliminary data.</text>
</comment>
<dbReference type="Proteomes" id="UP001597641">
    <property type="component" value="Unassembled WGS sequence"/>
</dbReference>
<sequence length="105" mass="12492">MDTQVVKDKIIKIEIDDAGKLHIKPKRTKLPLIYRTATEVHWDSERETLYSPKPRVWSYWKWYKHIVNVAKEDCYCELVLSEETEWVNIPVGLKNRITQALYTTS</sequence>
<reference evidence="3" key="1">
    <citation type="journal article" date="2019" name="Int. J. Syst. Evol. Microbiol.">
        <title>The Global Catalogue of Microorganisms (GCM) 10K type strain sequencing project: providing services to taxonomists for standard genome sequencing and annotation.</title>
        <authorList>
            <consortium name="The Broad Institute Genomics Platform"/>
            <consortium name="The Broad Institute Genome Sequencing Center for Infectious Disease"/>
            <person name="Wu L."/>
            <person name="Ma J."/>
        </authorList>
    </citation>
    <scope>NUCLEOTIDE SEQUENCE [LARGE SCALE GENOMIC DNA]</scope>
    <source>
        <strain evidence="3">KCTC 23984</strain>
    </source>
</reference>
<protein>
    <recommendedName>
        <fullName evidence="1">Integron Cassette Protein Hfx-Cass5 domain-containing protein</fullName>
    </recommendedName>
</protein>
<dbReference type="InterPro" id="IPR041376">
    <property type="entry name" value="Hfx_Cass5"/>
</dbReference>
<evidence type="ECO:0000313" key="2">
    <source>
        <dbReference type="EMBL" id="MFD3002587.1"/>
    </source>
</evidence>
<accession>A0ABW6C072</accession>
<feature type="domain" description="Integron Cassette Protein Hfx-Cass5" evidence="1">
    <location>
        <begin position="8"/>
        <end position="82"/>
    </location>
</feature>
<proteinExistence type="predicted"/>
<evidence type="ECO:0000313" key="3">
    <source>
        <dbReference type="Proteomes" id="UP001597641"/>
    </source>
</evidence>